<keyword evidence="1" id="KW-0175">Coiled coil</keyword>
<feature type="coiled-coil region" evidence="1">
    <location>
        <begin position="217"/>
        <end position="251"/>
    </location>
</feature>
<dbReference type="EMBL" id="JAGSCS010000003">
    <property type="protein sequence ID" value="MBR0575345.1"/>
    <property type="molecule type" value="Genomic_DNA"/>
</dbReference>
<evidence type="ECO:0000256" key="1">
    <source>
        <dbReference type="SAM" id="Coils"/>
    </source>
</evidence>
<accession>A0A941CMD8</accession>
<dbReference type="RefSeq" id="WP_211799870.1">
    <property type="nucleotide sequence ID" value="NZ_JAGSCS010000003.1"/>
</dbReference>
<name>A0A941CMD8_9CLOT</name>
<proteinExistence type="predicted"/>
<keyword evidence="3" id="KW-1185">Reference proteome</keyword>
<dbReference type="Proteomes" id="UP000675379">
    <property type="component" value="Unassembled WGS sequence"/>
</dbReference>
<gene>
    <name evidence="2" type="ORF">KCG48_03225</name>
</gene>
<comment type="caution">
    <text evidence="2">The sequence shown here is derived from an EMBL/GenBank/DDBJ whole genome shotgun (WGS) entry which is preliminary data.</text>
</comment>
<protein>
    <submittedName>
        <fullName evidence="2">Uncharacterized protein</fullName>
    </submittedName>
</protein>
<evidence type="ECO:0000313" key="2">
    <source>
        <dbReference type="EMBL" id="MBR0575345.1"/>
    </source>
</evidence>
<feature type="coiled-coil region" evidence="1">
    <location>
        <begin position="92"/>
        <end position="122"/>
    </location>
</feature>
<evidence type="ECO:0000313" key="3">
    <source>
        <dbReference type="Proteomes" id="UP000675379"/>
    </source>
</evidence>
<organism evidence="2 3">
    <name type="scientific">Proteiniclasticum sediminis</name>
    <dbReference type="NCBI Taxonomy" id="2804028"/>
    <lineage>
        <taxon>Bacteria</taxon>
        <taxon>Bacillati</taxon>
        <taxon>Bacillota</taxon>
        <taxon>Clostridia</taxon>
        <taxon>Eubacteriales</taxon>
        <taxon>Clostridiaceae</taxon>
        <taxon>Proteiniclasticum</taxon>
    </lineage>
</organism>
<dbReference type="AlphaFoldDB" id="A0A941CMD8"/>
<sequence>MAKTQAKLVNIIAEMNHLEEVLDRFIGLSDFYPEPAAKLADSVHGLTTLVQENPYKKMMEQLKSLLGILDMDVQETEDSSAPALLDHPEELIEKIQADYTDIQSKIEEIAQLKKEDEEIENLVKPILDLEISLDEIFACEYMVSRLGKLPLDSAEKLEEYKSKPFFWTALSQDFHHCWGIYMTTNSYEREVDNLFSSLQFERIHIPHFIHGTPEEALEGLTEEMKSFQRSLDKLNLQKEELRQETKEKLSELYLALAHASLVFEARKFVLVLGNRFSISGFILPENMDSVTNAFQDLPFVEIEVRPASSDKRLTPPTKMKTKKHFTKAKTLADLFKSGATH</sequence>
<reference evidence="2" key="1">
    <citation type="submission" date="2021-04" db="EMBL/GenBank/DDBJ databases">
        <title>Proteiniclasticum sedimins sp. nov., an obligate anaerobic bacterium isolated from anaerobic sludge.</title>
        <authorList>
            <person name="Liu J."/>
        </authorList>
    </citation>
    <scope>NUCLEOTIDE SEQUENCE</scope>
    <source>
        <strain evidence="2">BAD-10</strain>
    </source>
</reference>